<name>A0A6C0G452_9BACL</name>
<dbReference type="InterPro" id="IPR050194">
    <property type="entry name" value="Glycosyltransferase_grp1"/>
</dbReference>
<organism evidence="3 4">
    <name type="scientific">Paenibacillus lycopersici</name>
    <dbReference type="NCBI Taxonomy" id="2704462"/>
    <lineage>
        <taxon>Bacteria</taxon>
        <taxon>Bacillati</taxon>
        <taxon>Bacillota</taxon>
        <taxon>Bacilli</taxon>
        <taxon>Bacillales</taxon>
        <taxon>Paenibacillaceae</taxon>
        <taxon>Paenibacillus</taxon>
    </lineage>
</organism>
<keyword evidence="3" id="KW-0808">Transferase</keyword>
<dbReference type="Pfam" id="PF00534">
    <property type="entry name" value="Glycos_transf_1"/>
    <property type="match status" value="1"/>
</dbReference>
<dbReference type="EMBL" id="CP048209">
    <property type="protein sequence ID" value="QHT62601.1"/>
    <property type="molecule type" value="Genomic_DNA"/>
</dbReference>
<evidence type="ECO:0000313" key="3">
    <source>
        <dbReference type="EMBL" id="QHT62601.1"/>
    </source>
</evidence>
<feature type="region of interest" description="Disordered" evidence="1">
    <location>
        <begin position="454"/>
        <end position="512"/>
    </location>
</feature>
<keyword evidence="4" id="KW-1185">Reference proteome</keyword>
<dbReference type="AlphaFoldDB" id="A0A6C0G452"/>
<dbReference type="Proteomes" id="UP000476064">
    <property type="component" value="Chromosome"/>
</dbReference>
<dbReference type="GO" id="GO:0016757">
    <property type="term" value="F:glycosyltransferase activity"/>
    <property type="evidence" value="ECO:0007669"/>
    <property type="project" value="InterPro"/>
</dbReference>
<reference evidence="3 4" key="1">
    <citation type="submission" date="2020-01" db="EMBL/GenBank/DDBJ databases">
        <title>Paenibacillus sp. nov., isolated from tomato rhizosphere.</title>
        <authorList>
            <person name="Weon H.-Y."/>
            <person name="Lee S.A."/>
        </authorList>
    </citation>
    <scope>NUCLEOTIDE SEQUENCE [LARGE SCALE GENOMIC DNA]</scope>
    <source>
        <strain evidence="3 4">12200R-189</strain>
    </source>
</reference>
<feature type="domain" description="Glycosyl transferase family 1" evidence="2">
    <location>
        <begin position="200"/>
        <end position="365"/>
    </location>
</feature>
<dbReference type="PANTHER" id="PTHR45947:SF3">
    <property type="entry name" value="SULFOQUINOVOSYL TRANSFERASE SQD2"/>
    <property type="match status" value="1"/>
</dbReference>
<gene>
    <name evidence="3" type="ORF">GXP70_23210</name>
</gene>
<dbReference type="CDD" id="cd03801">
    <property type="entry name" value="GT4_PimA-like"/>
    <property type="match status" value="1"/>
</dbReference>
<sequence>MKQTKPKMLIFSHICSPQYVTGAEKLLLFMVRELLPMFACTLIVPREGVIAGNARKLGIPVIVLDIPLVVPLYLALPHMHDEIAEKQRESSWPELLLLLSREQPSCILVNTCVHPLPAMAANALGIPVIWSAMEALRETPYQSLAVSVIEQYADFIVGISEATLAPLRTPGLIPKTSLIPPSWYQQELQPDSWPQHRANRRSHLGIQEQERLVGYISSSIFEAKGLEHFMQMAVRVALLHPKAKFLIVGNPVDEPYFERCLDIARGPGLMDRFRWLRFEEQVATVYPAMDLLVVPSLAAEGFGMTALEGMAFGKATVVYGSGGLAEIGRATGNENYVAPTGDVEGLIVRVSSLLNDEQALQAVGARNARQAQAVFGIAAYRDRLRKFADMVKAQGHRRAKVFKGSGPAVYMPDRGALRPFRTMEALAGAGCRPEDISSVPDAFLAAWPVGEPIGEEGSAPRQARRRRGRLRSGIRRGKRRRGGKGRRARSIRSVGSGGRRAAGGRKRRRKTS</sequence>
<feature type="compositionally biased region" description="Basic residues" evidence="1">
    <location>
        <begin position="502"/>
        <end position="512"/>
    </location>
</feature>
<accession>A0A6C0G452</accession>
<dbReference type="SUPFAM" id="SSF53756">
    <property type="entry name" value="UDP-Glycosyltransferase/glycogen phosphorylase"/>
    <property type="match status" value="1"/>
</dbReference>
<dbReference type="Gene3D" id="3.40.50.2000">
    <property type="entry name" value="Glycogen Phosphorylase B"/>
    <property type="match status" value="2"/>
</dbReference>
<evidence type="ECO:0000256" key="1">
    <source>
        <dbReference type="SAM" id="MobiDB-lite"/>
    </source>
</evidence>
<evidence type="ECO:0000313" key="4">
    <source>
        <dbReference type="Proteomes" id="UP000476064"/>
    </source>
</evidence>
<dbReference type="InterPro" id="IPR001296">
    <property type="entry name" value="Glyco_trans_1"/>
</dbReference>
<proteinExistence type="predicted"/>
<dbReference type="PANTHER" id="PTHR45947">
    <property type="entry name" value="SULFOQUINOVOSYL TRANSFERASE SQD2"/>
    <property type="match status" value="1"/>
</dbReference>
<evidence type="ECO:0000259" key="2">
    <source>
        <dbReference type="Pfam" id="PF00534"/>
    </source>
</evidence>
<dbReference type="KEGG" id="plyc:GXP70_23210"/>
<dbReference type="RefSeq" id="WP_162359033.1">
    <property type="nucleotide sequence ID" value="NZ_CP048209.1"/>
</dbReference>
<feature type="compositionally biased region" description="Basic residues" evidence="1">
    <location>
        <begin position="462"/>
        <end position="490"/>
    </location>
</feature>
<protein>
    <submittedName>
        <fullName evidence="3">Glycosyltransferase</fullName>
    </submittedName>
</protein>